<dbReference type="EMBL" id="FTNP01000009">
    <property type="protein sequence ID" value="SIS07687.1"/>
    <property type="molecule type" value="Genomic_DNA"/>
</dbReference>
<dbReference type="InterPro" id="IPR050090">
    <property type="entry name" value="Tyrosine_recombinase_XerCD"/>
</dbReference>
<keyword evidence="1" id="KW-0229">DNA integration</keyword>
<dbReference type="InterPro" id="IPR013762">
    <property type="entry name" value="Integrase-like_cat_sf"/>
</dbReference>
<dbReference type="GO" id="GO:0015074">
    <property type="term" value="P:DNA integration"/>
    <property type="evidence" value="ECO:0007669"/>
    <property type="project" value="UniProtKB-KW"/>
</dbReference>
<dbReference type="OrthoDB" id="142231at2157"/>
<organism evidence="6 7">
    <name type="scientific">Natronorubrum daqingense</name>
    <dbReference type="NCBI Taxonomy" id="588898"/>
    <lineage>
        <taxon>Archaea</taxon>
        <taxon>Methanobacteriati</taxon>
        <taxon>Methanobacteriota</taxon>
        <taxon>Stenosarchaea group</taxon>
        <taxon>Halobacteria</taxon>
        <taxon>Halobacteriales</taxon>
        <taxon>Natrialbaceae</taxon>
        <taxon>Natronorubrum</taxon>
    </lineage>
</organism>
<keyword evidence="7" id="KW-1185">Reference proteome</keyword>
<dbReference type="SUPFAM" id="SSF56349">
    <property type="entry name" value="DNA breaking-rejoining enzymes"/>
    <property type="match status" value="1"/>
</dbReference>
<feature type="domain" description="Tyr recombinase" evidence="4">
    <location>
        <begin position="5"/>
        <end position="218"/>
    </location>
</feature>
<dbReference type="PANTHER" id="PTHR30349:SF41">
    <property type="entry name" value="INTEGRASE_RECOMBINASE PROTEIN MJ0367-RELATED"/>
    <property type="match status" value="1"/>
</dbReference>
<evidence type="ECO:0000313" key="8">
    <source>
        <dbReference type="Proteomes" id="UP000187321"/>
    </source>
</evidence>
<reference evidence="6 7" key="2">
    <citation type="submission" date="2017-01" db="EMBL/GenBank/DDBJ databases">
        <authorList>
            <person name="Mah S.A."/>
            <person name="Swanson W.J."/>
            <person name="Moy G.W."/>
            <person name="Vacquier V.D."/>
        </authorList>
    </citation>
    <scope>NUCLEOTIDE SEQUENCE [LARGE SCALE GENOMIC DNA]</scope>
    <source>
        <strain evidence="6 7">CGMCC 1.8909</strain>
    </source>
</reference>
<dbReference type="RefSeq" id="WP_076584289.1">
    <property type="nucleotide sequence ID" value="NZ_CP019330.1"/>
</dbReference>
<dbReference type="GO" id="GO:0006310">
    <property type="term" value="P:DNA recombination"/>
    <property type="evidence" value="ECO:0007669"/>
    <property type="project" value="UniProtKB-KW"/>
</dbReference>
<keyword evidence="5" id="KW-0614">Plasmid</keyword>
<dbReference type="GO" id="GO:0003677">
    <property type="term" value="F:DNA binding"/>
    <property type="evidence" value="ECO:0007669"/>
    <property type="project" value="UniProtKB-KW"/>
</dbReference>
<sequence>MVRHSHQDALSESEFTQLLESTDDLSKPYDAECLFVLVAAGRLGMRAGEIAHLRESWIDWDTNQIQIPRFDPCDHGKNGTVCGYCRAQADLAVENGTYGTLEEAVENRWEPKTENSARAIPFDFDPFIETVVREFFDDRDCWPHSRVSINRRVDRVLEAAGYPTSKCYPHSLRATAASHHAYRGLPAAALQSLFGWSNLQTAQKYLRLSGGATAKALKDAHGD</sequence>
<dbReference type="InterPro" id="IPR011010">
    <property type="entry name" value="DNA_brk_join_enz"/>
</dbReference>
<evidence type="ECO:0000259" key="4">
    <source>
        <dbReference type="PROSITE" id="PS51898"/>
    </source>
</evidence>
<name>A0A1N7G510_9EURY</name>
<dbReference type="Pfam" id="PF00589">
    <property type="entry name" value="Phage_integrase"/>
    <property type="match status" value="1"/>
</dbReference>
<dbReference type="CDD" id="cd00397">
    <property type="entry name" value="DNA_BRE_C"/>
    <property type="match status" value="1"/>
</dbReference>
<dbReference type="AlphaFoldDB" id="A0A1N7G510"/>
<evidence type="ECO:0000256" key="3">
    <source>
        <dbReference type="ARBA" id="ARBA00023172"/>
    </source>
</evidence>
<evidence type="ECO:0000256" key="1">
    <source>
        <dbReference type="ARBA" id="ARBA00022908"/>
    </source>
</evidence>
<reference evidence="5 8" key="1">
    <citation type="submission" date="2017-01" db="EMBL/GenBank/DDBJ databases">
        <title>Complete genome sequence of Haloterrigena daqingensis type strain (JX313T).</title>
        <authorList>
            <person name="Shuang W."/>
        </authorList>
    </citation>
    <scope>NUCLEOTIDE SEQUENCE [LARGE SCALE GENOMIC DNA]</scope>
    <source>
        <strain evidence="8">JX313</strain>
        <strain evidence="5">JX313T</strain>
        <plasmid evidence="8">Plasmid unnamed3</plasmid>
        <plasmid evidence="5">unnamed3</plasmid>
    </source>
</reference>
<dbReference type="Proteomes" id="UP000185687">
    <property type="component" value="Unassembled WGS sequence"/>
</dbReference>
<evidence type="ECO:0000313" key="5">
    <source>
        <dbReference type="EMBL" id="APX98751.1"/>
    </source>
</evidence>
<accession>A0A1N7G510</accession>
<dbReference type="KEGG" id="hda:BB347_18635"/>
<dbReference type="GeneID" id="30958004"/>
<keyword evidence="3" id="KW-0233">DNA recombination</keyword>
<dbReference type="InterPro" id="IPR002104">
    <property type="entry name" value="Integrase_catalytic"/>
</dbReference>
<gene>
    <name evidence="5" type="ORF">BB347_18635</name>
    <name evidence="6" type="ORF">SAMN05421809_3732</name>
</gene>
<dbReference type="Proteomes" id="UP000187321">
    <property type="component" value="Plasmid unnamed3"/>
</dbReference>
<keyword evidence="2" id="KW-0238">DNA-binding</keyword>
<evidence type="ECO:0000256" key="2">
    <source>
        <dbReference type="ARBA" id="ARBA00023125"/>
    </source>
</evidence>
<proteinExistence type="predicted"/>
<protein>
    <submittedName>
        <fullName evidence="6">Phage integrase family protein</fullName>
    </submittedName>
</protein>
<dbReference type="Gene3D" id="1.10.443.10">
    <property type="entry name" value="Intergrase catalytic core"/>
    <property type="match status" value="1"/>
</dbReference>
<dbReference type="PANTHER" id="PTHR30349">
    <property type="entry name" value="PHAGE INTEGRASE-RELATED"/>
    <property type="match status" value="1"/>
</dbReference>
<evidence type="ECO:0000313" key="7">
    <source>
        <dbReference type="Proteomes" id="UP000185687"/>
    </source>
</evidence>
<dbReference type="PROSITE" id="PS51898">
    <property type="entry name" value="TYR_RECOMBINASE"/>
    <property type="match status" value="1"/>
</dbReference>
<dbReference type="EMBL" id="CP019330">
    <property type="protein sequence ID" value="APX98751.1"/>
    <property type="molecule type" value="Genomic_DNA"/>
</dbReference>
<evidence type="ECO:0000313" key="6">
    <source>
        <dbReference type="EMBL" id="SIS07687.1"/>
    </source>
</evidence>
<geneLocation type="plasmid" evidence="5">
    <name>unnamed3</name>
</geneLocation>